<keyword evidence="3" id="KW-1185">Reference proteome</keyword>
<dbReference type="OrthoDB" id="6199386at2"/>
<protein>
    <recommendedName>
        <fullName evidence="1">DUF6316 domain-containing protein</fullName>
    </recommendedName>
</protein>
<dbReference type="Pfam" id="PF19837">
    <property type="entry name" value="DUF6316"/>
    <property type="match status" value="1"/>
</dbReference>
<dbReference type="AlphaFoldDB" id="W5YU90"/>
<dbReference type="HOGENOM" id="CLU_2343421_0_0_6"/>
<evidence type="ECO:0000313" key="3">
    <source>
        <dbReference type="Proteomes" id="UP000061489"/>
    </source>
</evidence>
<feature type="domain" description="DUF6316" evidence="1">
    <location>
        <begin position="14"/>
        <end position="51"/>
    </location>
</feature>
<proteinExistence type="predicted"/>
<organism evidence="2 3">
    <name type="scientific">Marinobacter similis</name>
    <dbReference type="NCBI Taxonomy" id="1420916"/>
    <lineage>
        <taxon>Bacteria</taxon>
        <taxon>Pseudomonadati</taxon>
        <taxon>Pseudomonadota</taxon>
        <taxon>Gammaproteobacteria</taxon>
        <taxon>Pseudomonadales</taxon>
        <taxon>Marinobacteraceae</taxon>
        <taxon>Marinobacter</taxon>
    </lineage>
</organism>
<dbReference type="InterPro" id="IPR045630">
    <property type="entry name" value="DUF6316"/>
</dbReference>
<name>W5YU90_9GAMM</name>
<sequence>MRTGTSIPSEHRGRLLHTIYGWYALTREQADLGPFDTAEKASRALTRHIHIYRGLNNRNPDDQARMHLHDTEHCQRNNCALCVEAKVAQHSMMLVAV</sequence>
<gene>
    <name evidence="2" type="ORF">AU14_06395</name>
</gene>
<accession>W5YU90</accession>
<dbReference type="KEGG" id="msx:AU14_06395"/>
<reference evidence="2 3" key="1">
    <citation type="journal article" date="2014" name="Genome Announc.">
        <title>Draft Genome Sequences of Marinobacter similis A3d10T and Marinobacter salarius R9SW1T.</title>
        <authorList>
            <person name="Ivanova E.P."/>
            <person name="Ng H.J."/>
            <person name="Webb H.K."/>
            <person name="Feng G."/>
            <person name="Oshima K."/>
            <person name="Hattori M."/>
            <person name="Ohkuma M."/>
            <person name="Sergeev A.F."/>
            <person name="Mikhailov V.V."/>
            <person name="Crawford R.J."/>
            <person name="Sawabe T."/>
        </authorList>
    </citation>
    <scope>NUCLEOTIDE SEQUENCE [LARGE SCALE GENOMIC DNA]</scope>
    <source>
        <strain evidence="2 3">A3d10</strain>
    </source>
</reference>
<evidence type="ECO:0000313" key="2">
    <source>
        <dbReference type="EMBL" id="AHI30043.1"/>
    </source>
</evidence>
<evidence type="ECO:0000259" key="1">
    <source>
        <dbReference type="Pfam" id="PF19837"/>
    </source>
</evidence>
<dbReference type="RefSeq" id="WP_041339693.1">
    <property type="nucleotide sequence ID" value="NZ_CP007151.1"/>
</dbReference>
<dbReference type="EMBL" id="CP007151">
    <property type="protein sequence ID" value="AHI30043.1"/>
    <property type="molecule type" value="Genomic_DNA"/>
</dbReference>
<dbReference type="Proteomes" id="UP000061489">
    <property type="component" value="Chromosome"/>
</dbReference>